<dbReference type="Gene3D" id="3.20.20.140">
    <property type="entry name" value="Metal-dependent hydrolases"/>
    <property type="match status" value="1"/>
</dbReference>
<evidence type="ECO:0000256" key="3">
    <source>
        <dbReference type="ARBA" id="ARBA00022801"/>
    </source>
</evidence>
<name>A0ABY8XDZ4_9PSEU</name>
<evidence type="ECO:0000256" key="2">
    <source>
        <dbReference type="ARBA" id="ARBA00022723"/>
    </source>
</evidence>
<dbReference type="InterPro" id="IPR032466">
    <property type="entry name" value="Metal_Hydrolase"/>
</dbReference>
<evidence type="ECO:0000259" key="6">
    <source>
        <dbReference type="Pfam" id="PF01979"/>
    </source>
</evidence>
<proteinExistence type="inferred from homology"/>
<dbReference type="InterPro" id="IPR006680">
    <property type="entry name" value="Amidohydro-rel"/>
</dbReference>
<dbReference type="SUPFAM" id="SSF51556">
    <property type="entry name" value="Metallo-dependent hydrolases"/>
    <property type="match status" value="1"/>
</dbReference>
<gene>
    <name evidence="7" type="primary">nagA</name>
    <name evidence="7" type="ORF">QP939_33860</name>
</gene>
<reference evidence="7 8" key="1">
    <citation type="submission" date="2023-06" db="EMBL/GenBank/DDBJ databases">
        <authorList>
            <person name="Oyuntsetseg B."/>
            <person name="Kim S.B."/>
        </authorList>
    </citation>
    <scope>NUCLEOTIDE SEQUENCE [LARGE SCALE GENOMIC DNA]</scope>
    <source>
        <strain evidence="7 8">2-2</strain>
    </source>
</reference>
<dbReference type="InterPro" id="IPR003764">
    <property type="entry name" value="GlcNAc_6-P_deAcase"/>
</dbReference>
<accession>A0ABY8XDZ4</accession>
<keyword evidence="4 5" id="KW-0119">Carbohydrate metabolism</keyword>
<evidence type="ECO:0000313" key="8">
    <source>
        <dbReference type="Proteomes" id="UP001227101"/>
    </source>
</evidence>
<dbReference type="EC" id="3.5.1.25" evidence="7"/>
<comment type="similarity">
    <text evidence="1 5">Belongs to the metallo-dependent hydrolases superfamily. NagA family.</text>
</comment>
<dbReference type="PANTHER" id="PTHR11113">
    <property type="entry name" value="N-ACETYLGLUCOSAMINE-6-PHOSPHATE DEACETYLASE"/>
    <property type="match status" value="1"/>
</dbReference>
<evidence type="ECO:0000313" key="7">
    <source>
        <dbReference type="EMBL" id="WIV53840.1"/>
    </source>
</evidence>
<protein>
    <submittedName>
        <fullName evidence="7">N-acetylglucosamine-6-phosphate deacetylase</fullName>
        <ecNumber evidence="7">3.5.1.25</ecNumber>
    </submittedName>
</protein>
<sequence>MDRSSTVPASGVVPERRSVVRLGVAGALVGGAYRRGDVEVDRESGRVVAVGVGGTGAGMAVPGLVDLQVNGFAGVDFLTADVGGYAHAGAALARTGVLAYQPTLITSRAGQTVAAIETAAKARAAPGGARILGVHLEGPFLSPARPGTHPAGLLRAPDTELIGRLLAAGPVTQVTLAPELPGALEVVSACVQAGVLVSCGHSDATAAEAHAAFDRGARSVTHLFDAMRPFTHRDPGIAGAALTRDDVFVGVIADPGHLAPEAVRLAFQAARDRVVLVTDVLAAGGCLDGHYRLGDVEFDVSGGTARRADGTLVGTTITLLDAVRGACAAGVPPEAALNAATRTPAALFPQAGLGLLRPGDRADVLVLDDALTLRTVLREAREL</sequence>
<dbReference type="InterPro" id="IPR011059">
    <property type="entry name" value="Metal-dep_hydrolase_composite"/>
</dbReference>
<dbReference type="PANTHER" id="PTHR11113:SF14">
    <property type="entry name" value="N-ACETYLGLUCOSAMINE-6-PHOSPHATE DEACETYLASE"/>
    <property type="match status" value="1"/>
</dbReference>
<feature type="domain" description="Amidohydrolase-related" evidence="6">
    <location>
        <begin position="59"/>
        <end position="369"/>
    </location>
</feature>
<dbReference type="NCBIfam" id="TIGR00221">
    <property type="entry name" value="nagA"/>
    <property type="match status" value="1"/>
</dbReference>
<keyword evidence="2" id="KW-0479">Metal-binding</keyword>
<dbReference type="Gene3D" id="2.30.40.10">
    <property type="entry name" value="Urease, subunit C, domain 1"/>
    <property type="match status" value="1"/>
</dbReference>
<evidence type="ECO:0000256" key="4">
    <source>
        <dbReference type="ARBA" id="ARBA00023277"/>
    </source>
</evidence>
<organism evidence="7 8">
    <name type="scientific">Amycolatopsis nalaikhensis</name>
    <dbReference type="NCBI Taxonomy" id="715472"/>
    <lineage>
        <taxon>Bacteria</taxon>
        <taxon>Bacillati</taxon>
        <taxon>Actinomycetota</taxon>
        <taxon>Actinomycetes</taxon>
        <taxon>Pseudonocardiales</taxon>
        <taxon>Pseudonocardiaceae</taxon>
        <taxon>Amycolatopsis</taxon>
    </lineage>
</organism>
<dbReference type="GO" id="GO:0008448">
    <property type="term" value="F:N-acetylglucosamine-6-phosphate deacetylase activity"/>
    <property type="evidence" value="ECO:0007669"/>
    <property type="project" value="UniProtKB-EC"/>
</dbReference>
<dbReference type="RefSeq" id="WP_285450325.1">
    <property type="nucleotide sequence ID" value="NZ_CP127173.1"/>
</dbReference>
<keyword evidence="8" id="KW-1185">Reference proteome</keyword>
<evidence type="ECO:0000256" key="1">
    <source>
        <dbReference type="ARBA" id="ARBA00010716"/>
    </source>
</evidence>
<dbReference type="PIRSF" id="PIRSF038994">
    <property type="entry name" value="NagA"/>
    <property type="match status" value="1"/>
</dbReference>
<dbReference type="Pfam" id="PF01979">
    <property type="entry name" value="Amidohydro_1"/>
    <property type="match status" value="1"/>
</dbReference>
<evidence type="ECO:0000256" key="5">
    <source>
        <dbReference type="PIRNR" id="PIRNR038994"/>
    </source>
</evidence>
<keyword evidence="3 5" id="KW-0378">Hydrolase</keyword>
<dbReference type="EMBL" id="CP127173">
    <property type="protein sequence ID" value="WIV53840.1"/>
    <property type="molecule type" value="Genomic_DNA"/>
</dbReference>
<dbReference type="Proteomes" id="UP001227101">
    <property type="component" value="Chromosome"/>
</dbReference>